<dbReference type="GO" id="GO:0005886">
    <property type="term" value="C:plasma membrane"/>
    <property type="evidence" value="ECO:0007669"/>
    <property type="project" value="UniProtKB-SubCell"/>
</dbReference>
<dbReference type="Gene3D" id="3.60.15.10">
    <property type="entry name" value="Ribonuclease Z/Hydroxyacylglutathione hydrolase-like"/>
    <property type="match status" value="1"/>
</dbReference>
<protein>
    <submittedName>
        <fullName evidence="8">Competence protein ComEC</fullName>
    </submittedName>
</protein>
<feature type="transmembrane region" description="Helical" evidence="6">
    <location>
        <begin position="281"/>
        <end position="299"/>
    </location>
</feature>
<comment type="caution">
    <text evidence="8">The sequence shown here is derived from an EMBL/GenBank/DDBJ whole genome shotgun (WGS) entry which is preliminary data.</text>
</comment>
<name>A0A263D813_9PSEU</name>
<dbReference type="InterPro" id="IPR035681">
    <property type="entry name" value="ComA-like_MBL"/>
</dbReference>
<dbReference type="EMBL" id="NKYE01000002">
    <property type="protein sequence ID" value="OZM74620.1"/>
    <property type="molecule type" value="Genomic_DNA"/>
</dbReference>
<evidence type="ECO:0000256" key="1">
    <source>
        <dbReference type="ARBA" id="ARBA00004651"/>
    </source>
</evidence>
<feature type="transmembrane region" description="Helical" evidence="6">
    <location>
        <begin position="499"/>
        <end position="518"/>
    </location>
</feature>
<dbReference type="InterPro" id="IPR036866">
    <property type="entry name" value="RibonucZ/Hydroxyglut_hydro"/>
</dbReference>
<dbReference type="InParanoid" id="A0A263D813"/>
<dbReference type="InterPro" id="IPR052159">
    <property type="entry name" value="Competence_DNA_uptake"/>
</dbReference>
<feature type="domain" description="Metallo-beta-lactamase" evidence="7">
    <location>
        <begin position="536"/>
        <end position="736"/>
    </location>
</feature>
<dbReference type="CDD" id="cd07731">
    <property type="entry name" value="ComA-like_MBL-fold"/>
    <property type="match status" value="1"/>
</dbReference>
<dbReference type="PANTHER" id="PTHR30619:SF1">
    <property type="entry name" value="RECOMBINATION PROTEIN 2"/>
    <property type="match status" value="1"/>
</dbReference>
<dbReference type="Proteomes" id="UP000242444">
    <property type="component" value="Unassembled WGS sequence"/>
</dbReference>
<keyword evidence="2" id="KW-1003">Cell membrane</keyword>
<accession>A0A263D813</accession>
<feature type="transmembrane region" description="Helical" evidence="6">
    <location>
        <begin position="311"/>
        <end position="338"/>
    </location>
</feature>
<organism evidence="8 9">
    <name type="scientific">Amycolatopsis antarctica</name>
    <dbReference type="NCBI Taxonomy" id="1854586"/>
    <lineage>
        <taxon>Bacteria</taxon>
        <taxon>Bacillati</taxon>
        <taxon>Actinomycetota</taxon>
        <taxon>Actinomycetes</taxon>
        <taxon>Pseudonocardiales</taxon>
        <taxon>Pseudonocardiaceae</taxon>
        <taxon>Amycolatopsis</taxon>
    </lineage>
</organism>
<dbReference type="Pfam" id="PF00753">
    <property type="entry name" value="Lactamase_B"/>
    <property type="match status" value="1"/>
</dbReference>
<feature type="transmembrane region" description="Helical" evidence="6">
    <location>
        <begin position="383"/>
        <end position="401"/>
    </location>
</feature>
<feature type="transmembrane region" description="Helical" evidence="6">
    <location>
        <begin position="12"/>
        <end position="40"/>
    </location>
</feature>
<dbReference type="Pfam" id="PF03772">
    <property type="entry name" value="Competence"/>
    <property type="match status" value="1"/>
</dbReference>
<dbReference type="OrthoDB" id="7177610at2"/>
<dbReference type="NCBIfam" id="TIGR00360">
    <property type="entry name" value="ComEC_N-term"/>
    <property type="match status" value="1"/>
</dbReference>
<dbReference type="PANTHER" id="PTHR30619">
    <property type="entry name" value="DNA INTERNALIZATION/COMPETENCE PROTEIN COMEC/REC2"/>
    <property type="match status" value="1"/>
</dbReference>
<evidence type="ECO:0000256" key="6">
    <source>
        <dbReference type="SAM" id="Phobius"/>
    </source>
</evidence>
<feature type="transmembrane region" description="Helical" evidence="6">
    <location>
        <begin position="413"/>
        <end position="436"/>
    </location>
</feature>
<feature type="transmembrane region" description="Helical" evidence="6">
    <location>
        <begin position="474"/>
        <end position="492"/>
    </location>
</feature>
<keyword evidence="3 6" id="KW-0812">Transmembrane</keyword>
<keyword evidence="9" id="KW-1185">Reference proteome</keyword>
<keyword evidence="5 6" id="KW-0472">Membrane</keyword>
<keyword evidence="4 6" id="KW-1133">Transmembrane helix</keyword>
<dbReference type="SUPFAM" id="SSF56281">
    <property type="entry name" value="Metallo-hydrolase/oxidoreductase"/>
    <property type="match status" value="1"/>
</dbReference>
<evidence type="ECO:0000313" key="9">
    <source>
        <dbReference type="Proteomes" id="UP000242444"/>
    </source>
</evidence>
<dbReference type="AlphaFoldDB" id="A0A263D813"/>
<evidence type="ECO:0000313" key="8">
    <source>
        <dbReference type="EMBL" id="OZM74620.1"/>
    </source>
</evidence>
<feature type="transmembrane region" description="Helical" evidence="6">
    <location>
        <begin position="345"/>
        <end position="363"/>
    </location>
</feature>
<comment type="subcellular location">
    <subcellularLocation>
        <location evidence="1">Cell membrane</location>
        <topology evidence="1">Multi-pass membrane protein</topology>
    </subcellularLocation>
</comment>
<evidence type="ECO:0000256" key="5">
    <source>
        <dbReference type="ARBA" id="ARBA00023136"/>
    </source>
</evidence>
<evidence type="ECO:0000256" key="3">
    <source>
        <dbReference type="ARBA" id="ARBA00022692"/>
    </source>
</evidence>
<evidence type="ECO:0000256" key="4">
    <source>
        <dbReference type="ARBA" id="ARBA00022989"/>
    </source>
</evidence>
<feature type="transmembrane region" description="Helical" evidence="6">
    <location>
        <begin position="60"/>
        <end position="81"/>
    </location>
</feature>
<sequence length="788" mass="80364">MAVRSEQDLRLLAPALAVWLAALLGLLAGWWAAIVVGALAASAGAMGLRQSPVRGDRRRVAFGALLVCGVLSAAPLGVRLLEAEQDDMRGLAARGGEAEMSVTVTERPRPVRSPGYGDQQGGSRSVVIAGELDRAVVGGDPVASTGRTLLIAPFDDWSRILPGQRVTATGSLAPPRSGELTVGVLYVRGPPVISGGAPWFQVAAESMRAALREACSVLPEEPAGLLPGLVVGDTTGLSSRVEEDFLDSGMSHLTAVSGTNVAITCGAVLLTARLLRAGPRFAAVTAGAALLAFLVLVGPEPSVLRAGVMGAIALLALALGRHGSALPALACAVIGLVLWDPAMAVSFGFALSVIATGALVLVAPRWSEMLARKGIPPGFAEGLAVPLAAFVATAPVIAGMAGEISLVAVAANVLAAPVVAPATIFGVLAAALAPWWPGAAEVLVHAAAPEAEWLIFVAREAAGLPWAVLPWPSGWWGGLLAALLAVVAVVALRRRGVRICLALLLAGALLVAVPGQVISPSWPPAGWAITACDVGQGDGLVLATGEPGRAIVVDTGPEPGPVDECLDRLDVERVPLVILSHLHADHIGGLRSVFESRAVGAVAVGPGRRPDWAWRSVAATASAAGVPLLELSVGQRLSWPALTVDVLGPEYVPPQDSSEEDGTGINNTSVVMRAATSAGTVLLTGDVELAAQSDLLASGADLRSDILKVPHHGSRFALPEFLGAAGARVALVSVGEGNRYGHPNPVTLDVLSAGGALIARTDTDGDAAVVPDERGPAVVRRGRQRHPC</sequence>
<reference evidence="8 9" key="1">
    <citation type="submission" date="2017-07" db="EMBL/GenBank/DDBJ databases">
        <title>Amycolatopsis antarcticus sp. nov., isolated from the surface of an Antarcticus brown macroalga.</title>
        <authorList>
            <person name="Wang J."/>
            <person name="Leiva S."/>
            <person name="Huang J."/>
            <person name="Huang Y."/>
        </authorList>
    </citation>
    <scope>NUCLEOTIDE SEQUENCE [LARGE SCALE GENOMIC DNA]</scope>
    <source>
        <strain evidence="8 9">AU-G6</strain>
    </source>
</reference>
<gene>
    <name evidence="8" type="ORF">CFN78_03695</name>
</gene>
<proteinExistence type="predicted"/>
<dbReference type="RefSeq" id="WP_094861519.1">
    <property type="nucleotide sequence ID" value="NZ_NKYE01000002.1"/>
</dbReference>
<dbReference type="SMART" id="SM00849">
    <property type="entry name" value="Lactamase_B"/>
    <property type="match status" value="1"/>
</dbReference>
<evidence type="ECO:0000259" key="7">
    <source>
        <dbReference type="SMART" id="SM00849"/>
    </source>
</evidence>
<dbReference type="InterPro" id="IPR001279">
    <property type="entry name" value="Metallo-B-lactamas"/>
</dbReference>
<evidence type="ECO:0000256" key="2">
    <source>
        <dbReference type="ARBA" id="ARBA00022475"/>
    </source>
</evidence>
<dbReference type="InterPro" id="IPR004477">
    <property type="entry name" value="ComEC_N"/>
</dbReference>